<dbReference type="Proteomes" id="UP000243670">
    <property type="component" value="Nucleomorph 2"/>
</dbReference>
<name>A0A060DG90_9EUKA</name>
<evidence type="ECO:0000256" key="4">
    <source>
        <dbReference type="ARBA" id="ARBA00022691"/>
    </source>
</evidence>
<dbReference type="GO" id="GO:0000463">
    <property type="term" value="P:maturation of LSU-rRNA from tricistronic rRNA transcript (SSU-rRNA, 5.8S rRNA, LSU-rRNA)"/>
    <property type="evidence" value="ECO:0007669"/>
    <property type="project" value="TreeGrafter"/>
</dbReference>
<evidence type="ECO:0000256" key="2">
    <source>
        <dbReference type="ARBA" id="ARBA00022603"/>
    </source>
</evidence>
<proteinExistence type="predicted"/>
<dbReference type="SUPFAM" id="SSF53335">
    <property type="entry name" value="S-adenosyl-L-methionine-dependent methyltransferases"/>
    <property type="match status" value="1"/>
</dbReference>
<keyword evidence="2 6" id="KW-0489">Methyltransferase</keyword>
<geneLocation type="nucleomorph" evidence="6"/>
<dbReference type="GO" id="GO:0030687">
    <property type="term" value="C:preribosome, large subunit precursor"/>
    <property type="evidence" value="ECO:0007669"/>
    <property type="project" value="TreeGrafter"/>
</dbReference>
<dbReference type="InterPro" id="IPR029063">
    <property type="entry name" value="SAM-dependent_MTases_sf"/>
</dbReference>
<evidence type="ECO:0000313" key="6">
    <source>
        <dbReference type="EMBL" id="AIB09808.1"/>
    </source>
</evidence>
<dbReference type="GO" id="GO:0008650">
    <property type="term" value="F:rRNA (uridine-2'-O-)-methyltransferase activity"/>
    <property type="evidence" value="ECO:0007669"/>
    <property type="project" value="TreeGrafter"/>
</dbReference>
<evidence type="ECO:0000313" key="7">
    <source>
        <dbReference type="Proteomes" id="UP000243670"/>
    </source>
</evidence>
<gene>
    <name evidence="6" type="primary">sbp1</name>
    <name evidence="6" type="ORF">M951_chr2112</name>
</gene>
<keyword evidence="3 6" id="KW-0808">Transferase</keyword>
<dbReference type="InterPro" id="IPR002877">
    <property type="entry name" value="RNA_MeTrfase_FtsJ_dom"/>
</dbReference>
<dbReference type="PANTHER" id="PTHR10920:SF13">
    <property type="entry name" value="PRE-RRNA 2'-O-RIBOSE RNA METHYLTRANSFERASE FTSJ3"/>
    <property type="match status" value="1"/>
</dbReference>
<protein>
    <submittedName>
        <fullName evidence="6">SAM-dependent methyltransferase</fullName>
    </submittedName>
</protein>
<dbReference type="GO" id="GO:0016435">
    <property type="term" value="F:rRNA (guanine) methyltransferase activity"/>
    <property type="evidence" value="ECO:0007669"/>
    <property type="project" value="TreeGrafter"/>
</dbReference>
<organism evidence="6 7">
    <name type="scientific">Lotharella oceanica</name>
    <dbReference type="NCBI Taxonomy" id="641309"/>
    <lineage>
        <taxon>Eukaryota</taxon>
        <taxon>Sar</taxon>
        <taxon>Rhizaria</taxon>
        <taxon>Cercozoa</taxon>
        <taxon>Chlorarachniophyceae</taxon>
        <taxon>Lotharella</taxon>
    </lineage>
</organism>
<dbReference type="PANTHER" id="PTHR10920">
    <property type="entry name" value="RIBOSOMAL RNA METHYLTRANSFERASE"/>
    <property type="match status" value="1"/>
</dbReference>
<keyword evidence="4" id="KW-0949">S-adenosyl-L-methionine</keyword>
<dbReference type="InterPro" id="IPR050082">
    <property type="entry name" value="RNA_methyltr_RlmE"/>
</dbReference>
<evidence type="ECO:0000256" key="1">
    <source>
        <dbReference type="ARBA" id="ARBA00022552"/>
    </source>
</evidence>
<evidence type="ECO:0000259" key="5">
    <source>
        <dbReference type="Pfam" id="PF01728"/>
    </source>
</evidence>
<feature type="domain" description="Ribosomal RNA methyltransferase FtsJ" evidence="5">
    <location>
        <begin position="13"/>
        <end position="186"/>
    </location>
</feature>
<keyword evidence="6" id="KW-0542">Nucleomorph</keyword>
<dbReference type="EMBL" id="CP006628">
    <property type="protein sequence ID" value="AIB09808.1"/>
    <property type="molecule type" value="Genomic_DNA"/>
</dbReference>
<evidence type="ECO:0000256" key="3">
    <source>
        <dbReference type="ARBA" id="ARBA00022679"/>
    </source>
</evidence>
<sequence length="263" mass="31571">MDKFQLLSKIKNYRSRASFKLLQIDRKFNFLKFTYSIVDLCCAPGWLQICRKKSHPDTLILGIDIVKISFLHNIFFLKKNILYNKTVDLIKMKFPFIFFETVLHDGSPNLGTNKNLDYYNQNSLAFASLKYCVLLLSFTGNFVTKFFYSDYIYFFLYICKKIFSNIIIYKPASSRYSSSEVFIICISLRNIEFQYQHLKNFCYNKNKTKIEKYFYLTSKKENFERKKFLIYILKKHYLNNLRMCISKSISKKDLKNLKLIFFK</sequence>
<dbReference type="GO" id="GO:0000466">
    <property type="term" value="P:maturation of 5.8S rRNA from tricistronic rRNA transcript (SSU-rRNA, 5.8S rRNA, LSU-rRNA)"/>
    <property type="evidence" value="ECO:0007669"/>
    <property type="project" value="TreeGrafter"/>
</dbReference>
<accession>A0A060DG90</accession>
<keyword evidence="1" id="KW-0698">rRNA processing</keyword>
<dbReference type="Gene3D" id="3.40.50.150">
    <property type="entry name" value="Vaccinia Virus protein VP39"/>
    <property type="match status" value="1"/>
</dbReference>
<dbReference type="AlphaFoldDB" id="A0A060DG90"/>
<dbReference type="Pfam" id="PF01728">
    <property type="entry name" value="FtsJ"/>
    <property type="match status" value="1"/>
</dbReference>
<reference evidence="6 7" key="1">
    <citation type="journal article" date="2014" name="BMC Genomics">
        <title>Nucleomorph and plastid genome sequences of the chlorarachniophyte Lotharella oceanica: convergent reductive evolution and frequent recombination in nucleomorph-bearing algae.</title>
        <authorList>
            <person name="Tanifuji G."/>
            <person name="Onodera N.T."/>
            <person name="Brown M.W."/>
            <person name="Curtis B.A."/>
            <person name="Roger A.J."/>
            <person name="Ka-Shu Wong G."/>
            <person name="Melkonian M."/>
            <person name="Archibald J.M."/>
        </authorList>
    </citation>
    <scope>NUCLEOTIDE SEQUENCE [LARGE SCALE GENOMIC DNA]</scope>
    <source>
        <strain evidence="6 7">CCMP622</strain>
    </source>
</reference>
<dbReference type="GO" id="GO:0005730">
    <property type="term" value="C:nucleolus"/>
    <property type="evidence" value="ECO:0007669"/>
    <property type="project" value="TreeGrafter"/>
</dbReference>